<protein>
    <submittedName>
        <fullName evidence="6">Restriction endonuclease subunit S</fullName>
    </submittedName>
</protein>
<reference evidence="7 8" key="1">
    <citation type="journal article" date="2019" name="Nat. Med.">
        <title>A library of human gut bacterial isolates paired with longitudinal multiomics data enables mechanistic microbiome research.</title>
        <authorList>
            <person name="Poyet M."/>
            <person name="Groussin M."/>
            <person name="Gibbons S.M."/>
            <person name="Avila-Pacheco J."/>
            <person name="Jiang X."/>
            <person name="Kearney S.M."/>
            <person name="Perrotta A.R."/>
            <person name="Berdy B."/>
            <person name="Zhao S."/>
            <person name="Lieberman T.D."/>
            <person name="Swanson P.K."/>
            <person name="Smith M."/>
            <person name="Roesemann S."/>
            <person name="Alexander J.E."/>
            <person name="Rich S.A."/>
            <person name="Livny J."/>
            <person name="Vlamakis H."/>
            <person name="Clish C."/>
            <person name="Bullock K."/>
            <person name="Deik A."/>
            <person name="Scott J."/>
            <person name="Pierce K.A."/>
            <person name="Xavier R.J."/>
            <person name="Alm E.J."/>
        </authorList>
    </citation>
    <scope>NUCLEOTIDE SEQUENCE [LARGE SCALE GENOMIC DNA]</scope>
    <source>
        <strain evidence="6 7">BIOML-A140</strain>
        <strain evidence="5 8">BIOML-A141</strain>
    </source>
</reference>
<keyword evidence="3" id="KW-0238">DNA-binding</keyword>
<dbReference type="CDD" id="cd17288">
    <property type="entry name" value="RMtype1_S_LlaAI06ORF1089P_TRD1-CR1_like"/>
    <property type="match status" value="1"/>
</dbReference>
<dbReference type="InterPro" id="IPR051212">
    <property type="entry name" value="Type-I_RE_S_subunit"/>
</dbReference>
<dbReference type="Pfam" id="PF01420">
    <property type="entry name" value="Methylase_S"/>
    <property type="match status" value="2"/>
</dbReference>
<dbReference type="SUPFAM" id="SSF116734">
    <property type="entry name" value="DNA methylase specificity domain"/>
    <property type="match status" value="2"/>
</dbReference>
<feature type="domain" description="Type I restriction modification DNA specificity" evidence="4">
    <location>
        <begin position="306"/>
        <end position="451"/>
    </location>
</feature>
<dbReference type="RefSeq" id="WP_169757300.1">
    <property type="nucleotide sequence ID" value="NZ_CAJTAS010000017.1"/>
</dbReference>
<accession>A0A6I0ZKQ8</accession>
<proteinExistence type="inferred from homology"/>
<sequence>MDTKALRQKILDLAIHGKLVPQDPNDEPASVLLERIKAEKERLIKEGKIKRSKKSAKSSDTPHYENVPFEVPSSWVWCRLEDIAYVASGSTPDKTCFVENGVPYIKMYNLRNQKIDFAYHPQYITEEVHNGKLQRSRTEVGDLIMNIVGPPLGKLAIIPTTLPQANFNQAAVLIRPYKFKEVLVSYLKVYLEEMSEINSIATRGSAGQVNISLTQSQNMRIPIPPLNEVRRIIEEVSKYDILIDSLKQNITDIQNLIAYTKSKILDLAIHGKLVLQDPNDEPAIELLKRINPDFTPCDNGHYTQLPEGWAICKMKQITSITNGKSQKNVETLNGIYPIYGSGGVIGRANQYLCIAGSTIIGRKGTINNPIFVEEHFWNVDTAFGLKANDAILDKYLYYFCLSFDFSKLDKSTAMPSLTKTSIGNVLIPIPPYKEQERIVAKIDMVLDTMNEILRAV</sequence>
<evidence type="ECO:0000256" key="1">
    <source>
        <dbReference type="ARBA" id="ARBA00010923"/>
    </source>
</evidence>
<dbReference type="Proteomes" id="UP000483142">
    <property type="component" value="Unassembled WGS sequence"/>
</dbReference>
<evidence type="ECO:0000256" key="3">
    <source>
        <dbReference type="ARBA" id="ARBA00023125"/>
    </source>
</evidence>
<dbReference type="PANTHER" id="PTHR43140:SF1">
    <property type="entry name" value="TYPE I RESTRICTION ENZYME ECOKI SPECIFICITY SUBUNIT"/>
    <property type="match status" value="1"/>
</dbReference>
<evidence type="ECO:0000259" key="4">
    <source>
        <dbReference type="Pfam" id="PF01420"/>
    </source>
</evidence>
<keyword evidence="6" id="KW-0378">Hydrolase</keyword>
<keyword evidence="6" id="KW-0540">Nuclease</keyword>
<dbReference type="Proteomes" id="UP000468344">
    <property type="component" value="Unassembled WGS sequence"/>
</dbReference>
<feature type="domain" description="Type I restriction modification DNA specificity" evidence="4">
    <location>
        <begin position="72"/>
        <end position="253"/>
    </location>
</feature>
<name>A0A6I0ZKQ8_PHOVU</name>
<evidence type="ECO:0000313" key="5">
    <source>
        <dbReference type="EMBL" id="KAB6454462.1"/>
    </source>
</evidence>
<evidence type="ECO:0000313" key="8">
    <source>
        <dbReference type="Proteomes" id="UP000483142"/>
    </source>
</evidence>
<dbReference type="InterPro" id="IPR044946">
    <property type="entry name" value="Restrct_endonuc_typeI_TRD_sf"/>
</dbReference>
<gene>
    <name evidence="6" type="ORF">GAZ06_07440</name>
    <name evidence="5" type="ORF">GAZ09_07275</name>
</gene>
<dbReference type="EMBL" id="WDBZ01000011">
    <property type="protein sequence ID" value="KAB6454462.1"/>
    <property type="molecule type" value="Genomic_DNA"/>
</dbReference>
<dbReference type="AlphaFoldDB" id="A0A6I0ZKQ8"/>
<comment type="caution">
    <text evidence="6">The sequence shown here is derived from an EMBL/GenBank/DDBJ whole genome shotgun (WGS) entry which is preliminary data.</text>
</comment>
<dbReference type="GO" id="GO:0003677">
    <property type="term" value="F:DNA binding"/>
    <property type="evidence" value="ECO:0007669"/>
    <property type="project" value="UniProtKB-KW"/>
</dbReference>
<evidence type="ECO:0000313" key="7">
    <source>
        <dbReference type="Proteomes" id="UP000468344"/>
    </source>
</evidence>
<dbReference type="GO" id="GO:0009307">
    <property type="term" value="P:DNA restriction-modification system"/>
    <property type="evidence" value="ECO:0007669"/>
    <property type="project" value="UniProtKB-KW"/>
</dbReference>
<organism evidence="6 7">
    <name type="scientific">Phocaeicola vulgatus</name>
    <name type="common">Bacteroides vulgatus</name>
    <dbReference type="NCBI Taxonomy" id="821"/>
    <lineage>
        <taxon>Bacteria</taxon>
        <taxon>Pseudomonadati</taxon>
        <taxon>Bacteroidota</taxon>
        <taxon>Bacteroidia</taxon>
        <taxon>Bacteroidales</taxon>
        <taxon>Bacteroidaceae</taxon>
        <taxon>Phocaeicola</taxon>
    </lineage>
</organism>
<dbReference type="InterPro" id="IPR000055">
    <property type="entry name" value="Restrct_endonuc_typeI_TRD"/>
</dbReference>
<evidence type="ECO:0000313" key="6">
    <source>
        <dbReference type="EMBL" id="KAB6479290.1"/>
    </source>
</evidence>
<dbReference type="Gene3D" id="3.90.220.20">
    <property type="entry name" value="DNA methylase specificity domains"/>
    <property type="match status" value="2"/>
</dbReference>
<keyword evidence="6" id="KW-0255">Endonuclease</keyword>
<comment type="similarity">
    <text evidence="1">Belongs to the type-I restriction system S methylase family.</text>
</comment>
<dbReference type="GO" id="GO:0004519">
    <property type="term" value="F:endonuclease activity"/>
    <property type="evidence" value="ECO:0007669"/>
    <property type="project" value="UniProtKB-KW"/>
</dbReference>
<evidence type="ECO:0000256" key="2">
    <source>
        <dbReference type="ARBA" id="ARBA00022747"/>
    </source>
</evidence>
<dbReference type="PANTHER" id="PTHR43140">
    <property type="entry name" value="TYPE-1 RESTRICTION ENZYME ECOKI SPECIFICITY PROTEIN"/>
    <property type="match status" value="1"/>
</dbReference>
<dbReference type="EMBL" id="WDBY01000010">
    <property type="protein sequence ID" value="KAB6479290.1"/>
    <property type="molecule type" value="Genomic_DNA"/>
</dbReference>
<keyword evidence="2" id="KW-0680">Restriction system</keyword>